<evidence type="ECO:0000256" key="1">
    <source>
        <dbReference type="SAM" id="MobiDB-lite"/>
    </source>
</evidence>
<dbReference type="AlphaFoldDB" id="A0A1D3TUK0"/>
<sequence>MSEIQDAVQIIRVGYDGIEIAIKVGSAGIGGVKKVVDFLLTLLEQEKTLGRTSVRKLLMKGGDLQVFQYNTEDRKKVERMAKNYGILYAALPDINRQDGMSEIIFHSEGVPRVNMMIQKLKGGRIASIDDYLNNGNEKNQKIHSEKSRIIEAVMDTEVQKAHDDPANEKGKERAAHVNEMGMEIPEKMQGASGTAALDDAEKLNTKPKTR</sequence>
<evidence type="ECO:0000313" key="2">
    <source>
        <dbReference type="EMBL" id="SCP97751.1"/>
    </source>
</evidence>
<evidence type="ECO:0000313" key="3">
    <source>
        <dbReference type="Proteomes" id="UP000199315"/>
    </source>
</evidence>
<gene>
    <name evidence="2" type="ORF">SAMN05421730_101355</name>
</gene>
<dbReference type="InterPro" id="IPR024234">
    <property type="entry name" value="DUF3801"/>
</dbReference>
<protein>
    <recommendedName>
        <fullName evidence="4">PcfB family protein</fullName>
    </recommendedName>
</protein>
<dbReference type="RefSeq" id="WP_091234161.1">
    <property type="nucleotide sequence ID" value="NZ_FMKA01000013.1"/>
</dbReference>
<dbReference type="STRING" id="1619234.SAMN05421730_101355"/>
<accession>A0A1D3TUK0</accession>
<keyword evidence="3" id="KW-1185">Reference proteome</keyword>
<feature type="region of interest" description="Disordered" evidence="1">
    <location>
        <begin position="187"/>
        <end position="210"/>
    </location>
</feature>
<evidence type="ECO:0008006" key="4">
    <source>
        <dbReference type="Google" id="ProtNLM"/>
    </source>
</evidence>
<dbReference type="Pfam" id="PF12687">
    <property type="entry name" value="DUF3801"/>
    <property type="match status" value="1"/>
</dbReference>
<dbReference type="Proteomes" id="UP000199315">
    <property type="component" value="Unassembled WGS sequence"/>
</dbReference>
<reference evidence="2 3" key="1">
    <citation type="submission" date="2016-09" db="EMBL/GenBank/DDBJ databases">
        <authorList>
            <person name="Capua I."/>
            <person name="De Benedictis P."/>
            <person name="Joannis T."/>
            <person name="Lombin L.H."/>
            <person name="Cattoli G."/>
        </authorList>
    </citation>
    <scope>NUCLEOTIDE SEQUENCE [LARGE SCALE GENOMIC DNA]</scope>
    <source>
        <strain evidence="2 3">GluBS11</strain>
    </source>
</reference>
<organism evidence="2 3">
    <name type="scientific">Anaerobium acetethylicum</name>
    <dbReference type="NCBI Taxonomy" id="1619234"/>
    <lineage>
        <taxon>Bacteria</taxon>
        <taxon>Bacillati</taxon>
        <taxon>Bacillota</taxon>
        <taxon>Clostridia</taxon>
        <taxon>Lachnospirales</taxon>
        <taxon>Lachnospiraceae</taxon>
        <taxon>Anaerobium</taxon>
    </lineage>
</organism>
<name>A0A1D3TUK0_9FIRM</name>
<dbReference type="EMBL" id="FMKA01000013">
    <property type="protein sequence ID" value="SCP97751.1"/>
    <property type="molecule type" value="Genomic_DNA"/>
</dbReference>
<proteinExistence type="predicted"/>
<dbReference type="OrthoDB" id="1919072at2"/>